<evidence type="ECO:0000313" key="3">
    <source>
        <dbReference type="Proteomes" id="UP000204476"/>
    </source>
</evidence>
<keyword evidence="3" id="KW-1185">Reference proteome</keyword>
<feature type="compositionally biased region" description="Basic and acidic residues" evidence="1">
    <location>
        <begin position="82"/>
        <end position="99"/>
    </location>
</feature>
<dbReference type="OrthoDB" id="10013at10239"/>
<dbReference type="RefSeq" id="YP_009187129.1">
    <property type="nucleotide sequence ID" value="NC_028653.1"/>
</dbReference>
<dbReference type="GeneID" id="26516025"/>
<gene>
    <name evidence="2" type="ORF">GTE8_67</name>
</gene>
<evidence type="ECO:0000256" key="1">
    <source>
        <dbReference type="SAM" id="MobiDB-lite"/>
    </source>
</evidence>
<dbReference type="Proteomes" id="UP000204476">
    <property type="component" value="Genome"/>
</dbReference>
<organism evidence="2 3">
    <name type="scientific">Gordonia phage GTE8</name>
    <dbReference type="NCBI Taxonomy" id="1647475"/>
    <lineage>
        <taxon>Viruses</taxon>
        <taxon>Duplodnaviria</taxon>
        <taxon>Heunggongvirae</taxon>
        <taxon>Uroviricota</taxon>
        <taxon>Caudoviricetes</taxon>
        <taxon>Zierdtviridae</taxon>
        <taxon>Emilbogenvirinae</taxon>
        <taxon>Foxborovirus</taxon>
        <taxon>Foxborovirus GTE8</taxon>
    </lineage>
</organism>
<dbReference type="KEGG" id="vg:26516025"/>
<accession>A0A0K0N6G7</accession>
<proteinExistence type="predicted"/>
<dbReference type="EMBL" id="KR053201">
    <property type="protein sequence ID" value="AKJ72410.1"/>
    <property type="molecule type" value="Genomic_DNA"/>
</dbReference>
<reference evidence="2 3" key="1">
    <citation type="journal article" date="2015" name="PLoS ONE">
        <title>Lysis to Kill: Evaluation of the Lytic Abilities, and Genomics of Nine Bacteriophages Infective for Gordonia spp. and Their Potential Use in Activated Sludge Foam Biocontrol.</title>
        <authorList>
            <person name="Dyson Z.A."/>
            <person name="Tucci J."/>
            <person name="Seviour R.J."/>
            <person name="Petrovski S."/>
        </authorList>
    </citation>
    <scope>NUCLEOTIDE SEQUENCE [LARGE SCALE GENOMIC DNA]</scope>
</reference>
<protein>
    <submittedName>
        <fullName evidence="2">Uncharacterized protein</fullName>
    </submittedName>
</protein>
<name>A0A0K0N6G7_9CAUD</name>
<feature type="region of interest" description="Disordered" evidence="1">
    <location>
        <begin position="64"/>
        <end position="166"/>
    </location>
</feature>
<sequence length="341" mass="36775">MPELSEAQQDALDLAKQITEHAQKYGWSPAKGHPKTNKKFAFVLLRRDLGSIGVEELKAFYAVDPDADSDQVTYTDPNGDARVLDPESGDVREQIENDFHIIQPGDPQPEDNEPESAPDAVDSDAVPPTSAAHSAAHTDVPPTDAAHTDSDSESAAHSAAHTEGDHLPSEEMEAIMPIEDDVPPTVGKTVPEHVGMVPEVEARAIADEAQAHQAAAEKAKPKDAVHPTWSQQDTYAAVRSQQANPSRNWSGFASPLTSAEILTKLGVNRKTNNRVEVVWLNALSGSLDRAIVDGDGGKYPPHITPAEFDPEEHGEDLRILHFLQVGGGFRSVAVCRIKKIG</sequence>
<evidence type="ECO:0000313" key="2">
    <source>
        <dbReference type="EMBL" id="AKJ72410.1"/>
    </source>
</evidence>